<dbReference type="Gene3D" id="3.20.20.60">
    <property type="entry name" value="Phosphoenolpyruvate-binding domains"/>
    <property type="match status" value="1"/>
</dbReference>
<sequence length="304" mass="32869">MSTGPHTGAKRLREMLKDPNKIVVCPGVYDGLTSRIAISQGFDALYMTGSGTSMSRLGWADLGMATLTDMTANAEMIANLDTSVPLIADADTGYGGPIMVSRTVANYARAGVAALHIEDQIHEKRCGFLKGKAVVEREVWYSRLRAAINAREKMQSDIVIIGRTDSRQNLGFDEAIERLKEAKEIGVDVVILEAIQSKEECKKVCEIMGDMPVLFNMVPGAGPFDLTVEEAKALGFRLIIFPGVCSSKVLDGVNQSLALLKSSGKEEAYNGGGVQKLFKTCGLDDCVEIDRMAGGKAYEKVHQV</sequence>
<keyword evidence="2" id="KW-1185">Reference proteome</keyword>
<dbReference type="InterPro" id="IPR039556">
    <property type="entry name" value="ICL/PEPM"/>
</dbReference>
<dbReference type="InterPro" id="IPR015813">
    <property type="entry name" value="Pyrv/PenolPyrv_kinase-like_dom"/>
</dbReference>
<dbReference type="InterPro" id="IPR040442">
    <property type="entry name" value="Pyrv_kinase-like_dom_sf"/>
</dbReference>
<gene>
    <name evidence="1" type="primary">bcpA_0</name>
    <name evidence="1" type="ORF">LHYA1_G008876</name>
</gene>
<dbReference type="RefSeq" id="XP_031001084.1">
    <property type="nucleotide sequence ID" value="XM_031153793.1"/>
</dbReference>
<proteinExistence type="predicted"/>
<dbReference type="EMBL" id="QGMH01000293">
    <property type="protein sequence ID" value="TVY22296.1"/>
    <property type="molecule type" value="Genomic_DNA"/>
</dbReference>
<dbReference type="Proteomes" id="UP000431533">
    <property type="component" value="Unassembled WGS sequence"/>
</dbReference>
<organism evidence="1 2">
    <name type="scientific">Lachnellula hyalina</name>
    <dbReference type="NCBI Taxonomy" id="1316788"/>
    <lineage>
        <taxon>Eukaryota</taxon>
        <taxon>Fungi</taxon>
        <taxon>Dikarya</taxon>
        <taxon>Ascomycota</taxon>
        <taxon>Pezizomycotina</taxon>
        <taxon>Leotiomycetes</taxon>
        <taxon>Helotiales</taxon>
        <taxon>Lachnaceae</taxon>
        <taxon>Lachnellula</taxon>
    </lineage>
</organism>
<reference evidence="1 2" key="1">
    <citation type="submission" date="2018-05" db="EMBL/GenBank/DDBJ databases">
        <title>Genome sequencing and assembly of the regulated plant pathogen Lachnellula willkommii and related sister species for the development of diagnostic species identification markers.</title>
        <authorList>
            <person name="Giroux E."/>
            <person name="Bilodeau G."/>
        </authorList>
    </citation>
    <scope>NUCLEOTIDE SEQUENCE [LARGE SCALE GENOMIC DNA]</scope>
    <source>
        <strain evidence="1 2">CBS 185.66</strain>
    </source>
</reference>
<comment type="caution">
    <text evidence="1">The sequence shown here is derived from an EMBL/GenBank/DDBJ whole genome shotgun (WGS) entry which is preliminary data.</text>
</comment>
<dbReference type="PANTHER" id="PTHR42905">
    <property type="entry name" value="PHOSPHOENOLPYRUVATE CARBOXYLASE"/>
    <property type="match status" value="1"/>
</dbReference>
<dbReference type="GeneID" id="41989074"/>
<protein>
    <submittedName>
        <fullName evidence="1">Carboxyvinyl-carboxyphosphonate phosphorylmutase</fullName>
    </submittedName>
</protein>
<dbReference type="CDD" id="cd00377">
    <property type="entry name" value="ICL_PEPM"/>
    <property type="match status" value="1"/>
</dbReference>
<dbReference type="Pfam" id="PF13714">
    <property type="entry name" value="PEP_mutase"/>
    <property type="match status" value="1"/>
</dbReference>
<dbReference type="AlphaFoldDB" id="A0A8H8QUD2"/>
<name>A0A8H8QUD2_9HELO</name>
<dbReference type="GO" id="GO:0003824">
    <property type="term" value="F:catalytic activity"/>
    <property type="evidence" value="ECO:0007669"/>
    <property type="project" value="InterPro"/>
</dbReference>
<evidence type="ECO:0000313" key="1">
    <source>
        <dbReference type="EMBL" id="TVY22296.1"/>
    </source>
</evidence>
<accession>A0A8H8QUD2</accession>
<dbReference type="OrthoDB" id="1923844at2759"/>
<dbReference type="SUPFAM" id="SSF51621">
    <property type="entry name" value="Phosphoenolpyruvate/pyruvate domain"/>
    <property type="match status" value="1"/>
</dbReference>
<evidence type="ECO:0000313" key="2">
    <source>
        <dbReference type="Proteomes" id="UP000431533"/>
    </source>
</evidence>
<dbReference type="PANTHER" id="PTHR42905:SF2">
    <property type="entry name" value="PHOSPHOENOLPYRUVATE CARBOXYLASE FAMILY PROTEIN"/>
    <property type="match status" value="1"/>
</dbReference>